<organism evidence="2 3">
    <name type="scientific">Trichoderma lentiforme</name>
    <dbReference type="NCBI Taxonomy" id="1567552"/>
    <lineage>
        <taxon>Eukaryota</taxon>
        <taxon>Fungi</taxon>
        <taxon>Dikarya</taxon>
        <taxon>Ascomycota</taxon>
        <taxon>Pezizomycotina</taxon>
        <taxon>Sordariomycetes</taxon>
        <taxon>Hypocreomycetidae</taxon>
        <taxon>Hypocreales</taxon>
        <taxon>Hypocreaceae</taxon>
        <taxon>Trichoderma</taxon>
    </lineage>
</organism>
<evidence type="ECO:0000313" key="3">
    <source>
        <dbReference type="Proteomes" id="UP000801864"/>
    </source>
</evidence>
<dbReference type="AlphaFoldDB" id="A0A9P4X8U5"/>
<feature type="compositionally biased region" description="Basic and acidic residues" evidence="1">
    <location>
        <begin position="182"/>
        <end position="200"/>
    </location>
</feature>
<dbReference type="EMBL" id="QLNT01000020">
    <property type="protein sequence ID" value="KAF3063147.1"/>
    <property type="molecule type" value="Genomic_DNA"/>
</dbReference>
<evidence type="ECO:0000256" key="1">
    <source>
        <dbReference type="SAM" id="MobiDB-lite"/>
    </source>
</evidence>
<dbReference type="Proteomes" id="UP000801864">
    <property type="component" value="Unassembled WGS sequence"/>
</dbReference>
<comment type="caution">
    <text evidence="2">The sequence shown here is derived from an EMBL/GenBank/DDBJ whole genome shotgun (WGS) entry which is preliminary data.</text>
</comment>
<accession>A0A9P4X8U5</accession>
<keyword evidence="3" id="KW-1185">Reference proteome</keyword>
<gene>
    <name evidence="2" type="ORF">CFAM422_010494</name>
</gene>
<feature type="compositionally biased region" description="Polar residues" evidence="1">
    <location>
        <begin position="133"/>
        <end position="143"/>
    </location>
</feature>
<protein>
    <submittedName>
        <fullName evidence="2">Uncharacterized protein</fullName>
    </submittedName>
</protein>
<sequence length="369" mass="41426">MDFLTEALKPIPVVVWGGPALEHCGGRAFNYGYIFIVNECDRDLAAAKLLDAGCIRADWSWGSIDPASLQKLDENAQRIHKKSILEYEDIDKNSIRFVFPPERVSIMNEPIALVLPSFAGLGPPRTAVLGSRESAQSGTQNDENPTRLPKSPQAHVLVQGENILQEHTAQEGASLAATPQEDIPREDKPQKDKIQEDKSQEAVTLLESQTLLERELYPESESLQPIKSQQNSELLRDVKHIPGIEKLQGGTEFLENTADDSKFTCVDGFLYYPRLPVLLETIIRARLRVPEEKLSCWATMLEVWAITYLWAPTMAPYDILDGIEDEEVKAWFNKATKRFEGGIDRVTNTKRKGRVASTRPPVDLDTLFD</sequence>
<reference evidence="2 3" key="1">
    <citation type="submission" date="2018-06" db="EMBL/GenBank/DDBJ databases">
        <title>Genome analysis of cellulolytic fungus Trichoderma lentiforme CFAM-422.</title>
        <authorList>
            <person name="Steindorff A.S."/>
            <person name="Formighieri E.F."/>
            <person name="Midorikawa G.E.O."/>
            <person name="Tamietti M.S."/>
            <person name="Ramos E.Z."/>
            <person name="Silva A.S."/>
            <person name="Bon E.P.S."/>
            <person name="Mendes T.D."/>
            <person name="Damaso M.C.T."/>
            <person name="Favaro L.C.L."/>
        </authorList>
    </citation>
    <scope>NUCLEOTIDE SEQUENCE [LARGE SCALE GENOMIC DNA]</scope>
    <source>
        <strain evidence="2 3">CFAM-422</strain>
    </source>
</reference>
<feature type="region of interest" description="Disordered" evidence="1">
    <location>
        <begin position="171"/>
        <end position="200"/>
    </location>
</feature>
<feature type="region of interest" description="Disordered" evidence="1">
    <location>
        <begin position="126"/>
        <end position="150"/>
    </location>
</feature>
<name>A0A9P4X8U5_9HYPO</name>
<proteinExistence type="predicted"/>
<evidence type="ECO:0000313" key="2">
    <source>
        <dbReference type="EMBL" id="KAF3063147.1"/>
    </source>
</evidence>